<evidence type="ECO:0000313" key="2">
    <source>
        <dbReference type="Proteomes" id="UP000005819"/>
    </source>
</evidence>
<dbReference type="InterPro" id="IPR014825">
    <property type="entry name" value="DNA_alkylation"/>
</dbReference>
<proteinExistence type="predicted"/>
<evidence type="ECO:0000313" key="1">
    <source>
        <dbReference type="EMBL" id="EDS02584.1"/>
    </source>
</evidence>
<reference evidence="1" key="1">
    <citation type="submission" date="2007-10" db="EMBL/GenBank/DDBJ databases">
        <authorList>
            <person name="Fulton L."/>
            <person name="Clifton S."/>
            <person name="Fulton B."/>
            <person name="Xu J."/>
            <person name="Minx P."/>
            <person name="Pepin K.H."/>
            <person name="Johnson M."/>
            <person name="Thiruvilangam P."/>
            <person name="Bhonagiri V."/>
            <person name="Nash W.E."/>
            <person name="Mardis E.R."/>
            <person name="Wilson R.K."/>
        </authorList>
    </citation>
    <scope>NUCLEOTIDE SEQUENCE [LARGE SCALE GENOMIC DNA]</scope>
    <source>
        <strain evidence="1">DSM 17216</strain>
    </source>
</reference>
<dbReference type="Proteomes" id="UP000005819">
    <property type="component" value="Unassembled WGS sequence"/>
</dbReference>
<organism evidence="1 2">
    <name type="scientific">Alistipes putredinis DSM 17216</name>
    <dbReference type="NCBI Taxonomy" id="445970"/>
    <lineage>
        <taxon>Bacteria</taxon>
        <taxon>Pseudomonadati</taxon>
        <taxon>Bacteroidota</taxon>
        <taxon>Bacteroidia</taxon>
        <taxon>Bacteroidales</taxon>
        <taxon>Rikenellaceae</taxon>
        <taxon>Alistipes</taxon>
    </lineage>
</organism>
<dbReference type="HOGENOM" id="CLU_061369_1_0_10"/>
<dbReference type="AlphaFoldDB" id="B0MXZ5"/>
<name>B0MXZ5_9BACT</name>
<dbReference type="Pfam" id="PF08713">
    <property type="entry name" value="DNA_alkylation"/>
    <property type="match status" value="1"/>
</dbReference>
<evidence type="ECO:0008006" key="3">
    <source>
        <dbReference type="Google" id="ProtNLM"/>
    </source>
</evidence>
<dbReference type="PANTHER" id="PTHR41291">
    <property type="entry name" value="DNA ALKYLATION REPAIR PROTEIN"/>
    <property type="match status" value="1"/>
</dbReference>
<accession>B0MXZ5</accession>
<dbReference type="SUPFAM" id="SSF48371">
    <property type="entry name" value="ARM repeat"/>
    <property type="match status" value="1"/>
</dbReference>
<keyword evidence="2" id="KW-1185">Reference proteome</keyword>
<dbReference type="PANTHER" id="PTHR41291:SF1">
    <property type="entry name" value="DNA ALKYLATION REPAIR PROTEIN"/>
    <property type="match status" value="1"/>
</dbReference>
<protein>
    <recommendedName>
        <fullName evidence="3">DNA alkylation repair enzyme</fullName>
    </recommendedName>
</protein>
<sequence>MTIFRISFVRISEIEMKTKKGKDMTCEEVLEWLAAHANPEFREGMVRFGIDARLAVGVRVVDLRRLAREIGRDHALALELYRRPVHEGRILASMIADPALFRPEEMDAWVAEFRSWDLCDQCCINLFRYTSYAYGKVREYAASDEEFTRRAGFALLATLAVGDKRASDDDFRAFLPLIERGAEDSRVRIGKAVNWALRQIGKRSRGLYPDALALARRLAAKEGAAARRIGRDAVRELTLERIIARIK</sequence>
<dbReference type="Gene3D" id="1.25.10.90">
    <property type="match status" value="1"/>
</dbReference>
<dbReference type="CDD" id="cd06561">
    <property type="entry name" value="AlkD_like"/>
    <property type="match status" value="1"/>
</dbReference>
<dbReference type="EMBL" id="ABFK02000020">
    <property type="protein sequence ID" value="EDS02584.1"/>
    <property type="molecule type" value="Genomic_DNA"/>
</dbReference>
<reference evidence="1" key="2">
    <citation type="submission" date="2013-09" db="EMBL/GenBank/DDBJ databases">
        <title>Draft genome sequence of Alistipes putredinis (DSM 17216).</title>
        <authorList>
            <person name="Sudarsanam P."/>
            <person name="Ley R."/>
            <person name="Guruge J."/>
            <person name="Turnbaugh P.J."/>
            <person name="Mahowald M."/>
            <person name="Liep D."/>
            <person name="Gordon J."/>
        </authorList>
    </citation>
    <scope>NUCLEOTIDE SEQUENCE</scope>
    <source>
        <strain evidence="1">DSM 17216</strain>
    </source>
</reference>
<dbReference type="InterPro" id="IPR016024">
    <property type="entry name" value="ARM-type_fold"/>
</dbReference>
<comment type="caution">
    <text evidence="1">The sequence shown here is derived from an EMBL/GenBank/DDBJ whole genome shotgun (WGS) entry which is preliminary data.</text>
</comment>
<gene>
    <name evidence="1" type="ORF">ALIPUT_02114</name>
</gene>
<dbReference type="eggNOG" id="COG4912">
    <property type="taxonomic scope" value="Bacteria"/>
</dbReference>